<dbReference type="EMBL" id="JACJLA010000007">
    <property type="protein sequence ID" value="MBM6912672.1"/>
    <property type="molecule type" value="Genomic_DNA"/>
</dbReference>
<accession>A0ABS2GHC1</accession>
<feature type="chain" id="PRO_5046580897" description="DUF4163 domain-containing protein" evidence="1">
    <location>
        <begin position="22"/>
        <end position="277"/>
    </location>
</feature>
<feature type="signal peptide" evidence="1">
    <location>
        <begin position="1"/>
        <end position="21"/>
    </location>
</feature>
<gene>
    <name evidence="2" type="ORF">H6A01_04960</name>
</gene>
<name>A0ABS2GHC1_9FIRM</name>
<proteinExistence type="predicted"/>
<protein>
    <recommendedName>
        <fullName evidence="4">DUF4163 domain-containing protein</fullName>
    </recommendedName>
</protein>
<sequence length="277" mass="30039">MRYAQKLAILAVMALPFGAMAHDASAVTSETVPVVKVSPNVNTTGIVSTRISDTAAPTTNKAVRENSDKEARASMMVMAPNANNFYQRLQVGVSPVAVKGNHMDITYPEVTSVSKTVQKKINKAISDYVGDLQEDLTKTNLKNDNATNLYITYDVKANGNGLFSVLIKSYTIQDKAANGNNTVKAFTFNTTSGQRVSLSDFGGVNKEKLQKALADAPEDFKTAVNSGIMKDKQRDINVPKEFYATEDHNVFLIFQQGDIAARAAGTLYLPMGKLSDK</sequence>
<reference evidence="2 3" key="1">
    <citation type="journal article" date="2021" name="Sci. Rep.">
        <title>The distribution of antibiotic resistance genes in chicken gut microbiota commensals.</title>
        <authorList>
            <person name="Juricova H."/>
            <person name="Matiasovicova J."/>
            <person name="Kubasova T."/>
            <person name="Cejkova D."/>
            <person name="Rychlik I."/>
        </authorList>
    </citation>
    <scope>NUCLEOTIDE SEQUENCE [LARGE SCALE GENOMIC DNA]</scope>
    <source>
        <strain evidence="2 3">An537</strain>
    </source>
</reference>
<organism evidence="2 3">
    <name type="scientific">Veillonella magna</name>
    <dbReference type="NCBI Taxonomy" id="464322"/>
    <lineage>
        <taxon>Bacteria</taxon>
        <taxon>Bacillati</taxon>
        <taxon>Bacillota</taxon>
        <taxon>Negativicutes</taxon>
        <taxon>Veillonellales</taxon>
        <taxon>Veillonellaceae</taxon>
        <taxon>Veillonella</taxon>
    </lineage>
</organism>
<dbReference type="RefSeq" id="WP_205087760.1">
    <property type="nucleotide sequence ID" value="NZ_JACJLA010000007.1"/>
</dbReference>
<comment type="caution">
    <text evidence="2">The sequence shown here is derived from an EMBL/GenBank/DDBJ whole genome shotgun (WGS) entry which is preliminary data.</text>
</comment>
<keyword evidence="1" id="KW-0732">Signal</keyword>
<keyword evidence="3" id="KW-1185">Reference proteome</keyword>
<evidence type="ECO:0000256" key="1">
    <source>
        <dbReference type="SAM" id="SignalP"/>
    </source>
</evidence>
<dbReference type="Gene3D" id="3.30.565.40">
    <property type="entry name" value="Fervidobacterium nodosum Rt17-B1 like"/>
    <property type="match status" value="1"/>
</dbReference>
<evidence type="ECO:0000313" key="3">
    <source>
        <dbReference type="Proteomes" id="UP000707138"/>
    </source>
</evidence>
<evidence type="ECO:0000313" key="2">
    <source>
        <dbReference type="EMBL" id="MBM6912672.1"/>
    </source>
</evidence>
<evidence type="ECO:0008006" key="4">
    <source>
        <dbReference type="Google" id="ProtNLM"/>
    </source>
</evidence>
<dbReference type="Proteomes" id="UP000707138">
    <property type="component" value="Unassembled WGS sequence"/>
</dbReference>